<organism evidence="2 3">
    <name type="scientific">Riccia sorocarpa</name>
    <dbReference type="NCBI Taxonomy" id="122646"/>
    <lineage>
        <taxon>Eukaryota</taxon>
        <taxon>Viridiplantae</taxon>
        <taxon>Streptophyta</taxon>
        <taxon>Embryophyta</taxon>
        <taxon>Marchantiophyta</taxon>
        <taxon>Marchantiopsida</taxon>
        <taxon>Marchantiidae</taxon>
        <taxon>Marchantiales</taxon>
        <taxon>Ricciaceae</taxon>
        <taxon>Riccia</taxon>
    </lineage>
</organism>
<protein>
    <submittedName>
        <fullName evidence="2">Uncharacterized protein</fullName>
    </submittedName>
</protein>
<reference evidence="2 3" key="1">
    <citation type="submission" date="2024-09" db="EMBL/GenBank/DDBJ databases">
        <title>Chromosome-scale assembly of Riccia sorocarpa.</title>
        <authorList>
            <person name="Paukszto L."/>
        </authorList>
    </citation>
    <scope>NUCLEOTIDE SEQUENCE [LARGE SCALE GENOMIC DNA]</scope>
    <source>
        <strain evidence="2">LP-2024</strain>
        <tissue evidence="2">Aerial parts of the thallus</tissue>
    </source>
</reference>
<accession>A0ABD3GKE2</accession>
<evidence type="ECO:0000256" key="1">
    <source>
        <dbReference type="SAM" id="MobiDB-lite"/>
    </source>
</evidence>
<dbReference type="EMBL" id="JBJQOH010000007">
    <property type="protein sequence ID" value="KAL3678987.1"/>
    <property type="molecule type" value="Genomic_DNA"/>
</dbReference>
<keyword evidence="3" id="KW-1185">Reference proteome</keyword>
<proteinExistence type="predicted"/>
<comment type="caution">
    <text evidence="2">The sequence shown here is derived from an EMBL/GenBank/DDBJ whole genome shotgun (WGS) entry which is preliminary data.</text>
</comment>
<evidence type="ECO:0000313" key="3">
    <source>
        <dbReference type="Proteomes" id="UP001633002"/>
    </source>
</evidence>
<dbReference type="AlphaFoldDB" id="A0ABD3GKE2"/>
<sequence>MMTGEQNLEFKLKRLMEGGQCIVDYTMSDKCGAALIVHPSHKLIRAGVRGDWNMVLRPEDSIGPTPRIHGGKLRRWRSVDQVWDVADAFDLACTKQVDISLASPSQEKKLKRSSYTKMDDDALKDPVFATKMEDLWKEGWALLEDPRIGWSIAWGRVQELYKERRPEERNRKSPLQQKKEQLDTLRQKMASAGTEEDKENYISLLQEIKEEASKERRIIRRRSRNKWLAEGDAPTKYFFSVLKSKQARDQIKAIRTPEGTRITSERQIAQHIHQSYADLFAYSPSLVEHRTQRAEVLRLISKKVSPSQNERLVRRPIPEEIKELVWGLAKEKAPGHDGLTAEVLRGRGDGRKKVVNVSSQFSGMTRN</sequence>
<dbReference type="Proteomes" id="UP001633002">
    <property type="component" value="Unassembled WGS sequence"/>
</dbReference>
<evidence type="ECO:0000313" key="2">
    <source>
        <dbReference type="EMBL" id="KAL3678987.1"/>
    </source>
</evidence>
<gene>
    <name evidence="2" type="ORF">R1sor_021943</name>
</gene>
<feature type="region of interest" description="Disordered" evidence="1">
    <location>
        <begin position="163"/>
        <end position="184"/>
    </location>
</feature>
<name>A0ABD3GKE2_9MARC</name>